<dbReference type="FunFam" id="2.40.100.10:FF:000025">
    <property type="entry name" value="Peptidyl-prolyl cis-trans isomerase CYP19-2"/>
    <property type="match status" value="1"/>
</dbReference>
<dbReference type="PRINTS" id="PR00153">
    <property type="entry name" value="CSAPPISMRASE"/>
</dbReference>
<dbReference type="PANTHER" id="PTHR11071">
    <property type="entry name" value="PEPTIDYL-PROLYL CIS-TRANS ISOMERASE"/>
    <property type="match status" value="1"/>
</dbReference>
<protein>
    <recommendedName>
        <fullName evidence="2">peptidylprolyl isomerase</fullName>
        <ecNumber evidence="2">5.2.1.8</ecNumber>
    </recommendedName>
</protein>
<keyword evidence="7" id="KW-1185">Reference proteome</keyword>
<evidence type="ECO:0000256" key="1">
    <source>
        <dbReference type="ARBA" id="ARBA00000971"/>
    </source>
</evidence>
<keyword evidence="4" id="KW-0413">Isomerase</keyword>
<dbReference type="GO" id="GO:0003755">
    <property type="term" value="F:peptidyl-prolyl cis-trans isomerase activity"/>
    <property type="evidence" value="ECO:0007669"/>
    <property type="project" value="UniProtKB-KW"/>
</dbReference>
<evidence type="ECO:0000313" key="7">
    <source>
        <dbReference type="Proteomes" id="UP000198406"/>
    </source>
</evidence>
<dbReference type="Gene3D" id="2.40.100.10">
    <property type="entry name" value="Cyclophilin-like"/>
    <property type="match status" value="1"/>
</dbReference>
<proteinExistence type="predicted"/>
<reference evidence="6 7" key="1">
    <citation type="journal article" date="2015" name="Plant Cell">
        <title>Oil accumulation by the oleaginous diatom Fistulifera solaris as revealed by the genome and transcriptome.</title>
        <authorList>
            <person name="Tanaka T."/>
            <person name="Maeda Y."/>
            <person name="Veluchamy A."/>
            <person name="Tanaka M."/>
            <person name="Abida H."/>
            <person name="Marechal E."/>
            <person name="Bowler C."/>
            <person name="Muto M."/>
            <person name="Sunaga Y."/>
            <person name="Tanaka M."/>
            <person name="Yoshino T."/>
            <person name="Taniguchi T."/>
            <person name="Fukuda Y."/>
            <person name="Nemoto M."/>
            <person name="Matsumoto M."/>
            <person name="Wong P.S."/>
            <person name="Aburatani S."/>
            <person name="Fujibuchi W."/>
        </authorList>
    </citation>
    <scope>NUCLEOTIDE SEQUENCE [LARGE SCALE GENOMIC DNA]</scope>
    <source>
        <strain evidence="6 7">JPCC DA0580</strain>
    </source>
</reference>
<dbReference type="Pfam" id="PF00160">
    <property type="entry name" value="Pro_isomerase"/>
    <property type="match status" value="1"/>
</dbReference>
<gene>
    <name evidence="6" type="ORF">FisN_1Lh608</name>
</gene>
<comment type="caution">
    <text evidence="6">The sequence shown here is derived from an EMBL/GenBank/DDBJ whole genome shotgun (WGS) entry which is preliminary data.</text>
</comment>
<evidence type="ECO:0000256" key="2">
    <source>
        <dbReference type="ARBA" id="ARBA00013194"/>
    </source>
</evidence>
<dbReference type="EC" id="5.2.1.8" evidence="2"/>
<dbReference type="GO" id="GO:0006457">
    <property type="term" value="P:protein folding"/>
    <property type="evidence" value="ECO:0007669"/>
    <property type="project" value="InterPro"/>
</dbReference>
<dbReference type="PROSITE" id="PS50072">
    <property type="entry name" value="CSA_PPIASE_2"/>
    <property type="match status" value="1"/>
</dbReference>
<dbReference type="GO" id="GO:0016018">
    <property type="term" value="F:cyclosporin A binding"/>
    <property type="evidence" value="ECO:0007669"/>
    <property type="project" value="TreeGrafter"/>
</dbReference>
<name>A0A1Z5K0U3_FISSO</name>
<dbReference type="InterPro" id="IPR002130">
    <property type="entry name" value="Cyclophilin-type_PPIase_dom"/>
</dbReference>
<keyword evidence="3" id="KW-0697">Rotamase</keyword>
<evidence type="ECO:0000256" key="4">
    <source>
        <dbReference type="ARBA" id="ARBA00023235"/>
    </source>
</evidence>
<dbReference type="Proteomes" id="UP000198406">
    <property type="component" value="Unassembled WGS sequence"/>
</dbReference>
<feature type="domain" description="PPIase cyclophilin-type" evidence="5">
    <location>
        <begin position="82"/>
        <end position="239"/>
    </location>
</feature>
<dbReference type="AlphaFoldDB" id="A0A1Z5K0U3"/>
<dbReference type="PROSITE" id="PS00170">
    <property type="entry name" value="CSA_PPIASE_1"/>
    <property type="match status" value="1"/>
</dbReference>
<dbReference type="InterPro" id="IPR020892">
    <property type="entry name" value="Cyclophilin-type_PPIase_CS"/>
</dbReference>
<dbReference type="GO" id="GO:0005737">
    <property type="term" value="C:cytoplasm"/>
    <property type="evidence" value="ECO:0007669"/>
    <property type="project" value="TreeGrafter"/>
</dbReference>
<organism evidence="6 7">
    <name type="scientific">Fistulifera solaris</name>
    <name type="common">Oleaginous diatom</name>
    <dbReference type="NCBI Taxonomy" id="1519565"/>
    <lineage>
        <taxon>Eukaryota</taxon>
        <taxon>Sar</taxon>
        <taxon>Stramenopiles</taxon>
        <taxon>Ochrophyta</taxon>
        <taxon>Bacillariophyta</taxon>
        <taxon>Bacillariophyceae</taxon>
        <taxon>Bacillariophycidae</taxon>
        <taxon>Naviculales</taxon>
        <taxon>Naviculaceae</taxon>
        <taxon>Fistulifera</taxon>
    </lineage>
</organism>
<dbReference type="InParanoid" id="A0A1Z5K0U3"/>
<dbReference type="EMBL" id="BDSP01000141">
    <property type="protein sequence ID" value="GAX19923.1"/>
    <property type="molecule type" value="Genomic_DNA"/>
</dbReference>
<dbReference type="InterPro" id="IPR029000">
    <property type="entry name" value="Cyclophilin-like_dom_sf"/>
</dbReference>
<dbReference type="SUPFAM" id="SSF50891">
    <property type="entry name" value="Cyclophilin-like"/>
    <property type="match status" value="1"/>
</dbReference>
<evidence type="ECO:0000313" key="6">
    <source>
        <dbReference type="EMBL" id="GAX19923.1"/>
    </source>
</evidence>
<dbReference type="PANTHER" id="PTHR11071:SF561">
    <property type="entry name" value="PEPTIDYL-PROLYL CIS-TRANS ISOMERASE D-RELATED"/>
    <property type="match status" value="1"/>
</dbReference>
<evidence type="ECO:0000256" key="3">
    <source>
        <dbReference type="ARBA" id="ARBA00023110"/>
    </source>
</evidence>
<accession>A0A1Z5K0U3</accession>
<comment type="catalytic activity">
    <reaction evidence="1">
        <text>[protein]-peptidylproline (omega=180) = [protein]-peptidylproline (omega=0)</text>
        <dbReference type="Rhea" id="RHEA:16237"/>
        <dbReference type="Rhea" id="RHEA-COMP:10747"/>
        <dbReference type="Rhea" id="RHEA-COMP:10748"/>
        <dbReference type="ChEBI" id="CHEBI:83833"/>
        <dbReference type="ChEBI" id="CHEBI:83834"/>
        <dbReference type="EC" id="5.2.1.8"/>
    </reaction>
</comment>
<sequence>MPEARKMNSQHKHCYLDFDLDDTRYKLGQAAAFCHATNQRYGFSSPDLRQLGGSELKRIPDYLENDHEWKGTSIALLPVKSSRIVLQLKWDVAPLACENFLALCCNDEKQIGQSGKPLTYRNSTVHRVIPKFVVQGGDIVFGNGSGGESIFNGKKFKDERLGLLLKHDRRGILSMGNSGKNSNTSQFFITFDKAPQCDGKHVIFGEVVSGWDVLDSLEGTGTPNTETPQVSIKITDCGAWTPLQTPGAGYWYDQPDEKSYSGISPVFVVRPRVAILAPNDQVADKFKVALEPVCTVVTATTIGTINTWLQCYAIDLLVVAPACETEAHQLTLPSDWGITTEHTILISKPIDALQNIRSHSWLVSRNWSLDGAI</sequence>
<dbReference type="OrthoDB" id="407558at2759"/>
<evidence type="ECO:0000259" key="5">
    <source>
        <dbReference type="PROSITE" id="PS50072"/>
    </source>
</evidence>